<protein>
    <submittedName>
        <fullName evidence="7">EF hand</fullName>
    </submittedName>
</protein>
<feature type="repeat" description="WD" evidence="4">
    <location>
        <begin position="555"/>
        <end position="587"/>
    </location>
</feature>
<dbReference type="Pfam" id="PF13202">
    <property type="entry name" value="EF-hand_5"/>
    <property type="match status" value="1"/>
</dbReference>
<keyword evidence="1 4" id="KW-0853">WD repeat</keyword>
<sequence length="1630" mass="178463">MDTEATPFISARECDALNDENVTPLPASQPHVVFRLRREDEKVPWIVELVFLLFNAQGDILQVARGANTPDTSTTGHRTAGSHAVAYFGEENFRATRAKLKETDEREVVRFSMTKVHPFVEVVGCLVTYAEDEIARSPQLNAFSLTCDLHALDSSQAEAEAQALAAGGKRFVFNDSGEHTRLLNIYHDPKTLRRHIGKQTNVVILCKLFRRHGKHHDWAFHAATEDRSNVVVRSAVTASLVETMQIFLLDLMPDIKIPNRNPLSSVAGICAALTCNEFLGIERHFPKAGLSKVDFTRLLLWELMRARPSLMRHLNRASALIGLLFEMFEQIDINGDSVVDWDEFTSFCIALGLVATRVPHDENDHDQGQSHGDNHDAPPRNMIVYRHEPLSSGTATRTFPYQINKLKNFPQLKRLAVIEHKSPRILFFDLDMSFLHELNCSEKLAAEKKAGEKQQDVLDSLEVLDAEHIPSRNALAVASSDLCISLWSIIDATVGSYVFNGKLAGRFPALFVKWCPPPLKRLFVAGGSTDHVQLWDLEVPMHAGAAPPPPPMLLPRSHTERIAACLDLPETPYVATASFDHTITIWETVAGANSALGGPSAVLTVSFVLRGHQQAVLTLDSAYNLLLSSGFEYQAYCWGISGRVLKTKLGGHHHCLMGAKFVSTSASGPCLVVTGDQSGHFKLWDITRCAKGLSGNHLSIMLQTFELHTPNLCRFRMFMTSSSGATGPESQHDEPGAESTESPACDIVTGNLRLYRFSAFTQSVGSQDDAAVDESAGSAPTRFIVFNAVANTFVGAVENRITVWNANSGAKIEEPVTIRDAEVCAIAFDSPRERKLFVATNDGAIRLYNPVTGALLQKLVVHDGTVTSLVFCSHANCLISTGDDRMVCVVDSPPGKLKLEVIHYVEKAHNSSITCCACSPPPATETHTSRFIATADDAGGVQVHDLHHITFQFRCATVHTREIRALHFPAATPGFLVSGDVSGVIFVWPTIGVRTSIAQPLMRLKMQEITPSRPVSSNVEFDGITAICSTTSHDSHSMLYVGVETGQIFAWDLHSLPVKTQSESTRRSAIRRRSSVSKGEISVLESGGKSAPLPVILSIKSWMAHQAGVLSVQSVSWPGELLSLGADGMVKIWDRTATCVGHILTTAEQSSVSASAWKFIRRDQTPGGHQNDTFERIAREVTAKHQRRLKKELSRQRKSGQQPQNEHTVSDNSLSTSSSLLELDSPAKSPPGLQFTGNAHFPDASIAMTNAANALVALVPFSVTSVTSGVHQGIFGPEEAQHLRAIAKNSKALLLDASDKRKRVAALAPLFASPEEMMRARAKAKAKARATMNNSPQILDFPSRALTNYPLELERRAAANAKAAASALRALDPEPSPFLREKLQDAASPIVKSTPKKRLQRLIATPEIDIKMSASVVILARNVSLPKLTQPPSQDLDDPPPTLSTSASAPVLHVVATDPPSMESPEKKNRSSNIERKLKLCQKIVANVCLMSSKPKVSKVRNEKEKPGSPASNLRQQTLTLAIAQGKNPFGPHYTVKQVEQLAIRLARLDEDGSGDLDQHEWKQLAEFCGLDSNATSIDTLFHSLDRDSDGTISVRELLPSLFRQASTEQLQQMRAFIQTRMIELRGARQ</sequence>
<proteinExistence type="predicted"/>
<evidence type="ECO:0000256" key="3">
    <source>
        <dbReference type="ARBA" id="ARBA00022837"/>
    </source>
</evidence>
<feature type="region of interest" description="Disordered" evidence="5">
    <location>
        <begin position="360"/>
        <end position="379"/>
    </location>
</feature>
<evidence type="ECO:0000313" key="8">
    <source>
        <dbReference type="Proteomes" id="UP000704712"/>
    </source>
</evidence>
<dbReference type="Proteomes" id="UP000704712">
    <property type="component" value="Unassembled WGS sequence"/>
</dbReference>
<evidence type="ECO:0000256" key="4">
    <source>
        <dbReference type="PROSITE-ProRule" id="PRU00221"/>
    </source>
</evidence>
<dbReference type="Pfam" id="PF00400">
    <property type="entry name" value="WD40"/>
    <property type="match status" value="2"/>
</dbReference>
<feature type="compositionally biased region" description="Basic and acidic residues" evidence="5">
    <location>
        <begin position="360"/>
        <end position="378"/>
    </location>
</feature>
<evidence type="ECO:0000256" key="2">
    <source>
        <dbReference type="ARBA" id="ARBA00022737"/>
    </source>
</evidence>
<accession>A0A8S9TUZ4</accession>
<dbReference type="InterPro" id="IPR002048">
    <property type="entry name" value="EF_hand_dom"/>
</dbReference>
<feature type="domain" description="EF-hand" evidence="6">
    <location>
        <begin position="319"/>
        <end position="354"/>
    </location>
</feature>
<dbReference type="PANTHER" id="PTHR44019">
    <property type="entry name" value="WD REPEAT-CONTAINING PROTEIN 55"/>
    <property type="match status" value="1"/>
</dbReference>
<dbReference type="InterPro" id="IPR018247">
    <property type="entry name" value="EF_Hand_1_Ca_BS"/>
</dbReference>
<feature type="compositionally biased region" description="Low complexity" evidence="5">
    <location>
        <begin position="1210"/>
        <end position="1224"/>
    </location>
</feature>
<dbReference type="CDD" id="cd00051">
    <property type="entry name" value="EFh"/>
    <property type="match status" value="1"/>
</dbReference>
<keyword evidence="2" id="KW-0677">Repeat</keyword>
<dbReference type="EMBL" id="JAACNO010002815">
    <property type="protein sequence ID" value="KAF4130619.1"/>
    <property type="molecule type" value="Genomic_DNA"/>
</dbReference>
<feature type="region of interest" description="Disordered" evidence="5">
    <location>
        <begin position="1185"/>
        <end position="1236"/>
    </location>
</feature>
<dbReference type="PROSITE" id="PS50082">
    <property type="entry name" value="WD_REPEATS_2"/>
    <property type="match status" value="2"/>
</dbReference>
<dbReference type="PROSITE" id="PS50222">
    <property type="entry name" value="EF_HAND_2"/>
    <property type="match status" value="3"/>
</dbReference>
<dbReference type="SUPFAM" id="SSF50978">
    <property type="entry name" value="WD40 repeat-like"/>
    <property type="match status" value="2"/>
</dbReference>
<dbReference type="Gene3D" id="1.10.238.10">
    <property type="entry name" value="EF-hand"/>
    <property type="match status" value="1"/>
</dbReference>
<evidence type="ECO:0000313" key="7">
    <source>
        <dbReference type="EMBL" id="KAF4130619.1"/>
    </source>
</evidence>
<feature type="domain" description="EF-hand" evidence="6">
    <location>
        <begin position="1573"/>
        <end position="1608"/>
    </location>
</feature>
<evidence type="ECO:0000256" key="5">
    <source>
        <dbReference type="SAM" id="MobiDB-lite"/>
    </source>
</evidence>
<evidence type="ECO:0000256" key="1">
    <source>
        <dbReference type="ARBA" id="ARBA00022574"/>
    </source>
</evidence>
<dbReference type="InterPro" id="IPR011992">
    <property type="entry name" value="EF-hand-dom_pair"/>
</dbReference>
<keyword evidence="3" id="KW-0106">Calcium</keyword>
<dbReference type="SMART" id="SM00320">
    <property type="entry name" value="WD40"/>
    <property type="match status" value="11"/>
</dbReference>
<feature type="region of interest" description="Disordered" evidence="5">
    <location>
        <begin position="1427"/>
        <end position="1450"/>
    </location>
</feature>
<dbReference type="Gene3D" id="2.130.10.10">
    <property type="entry name" value="YVTN repeat-like/Quinoprotein amine dehydrogenase"/>
    <property type="match status" value="4"/>
</dbReference>
<gene>
    <name evidence="7" type="ORF">GN958_ATG20201</name>
</gene>
<dbReference type="SUPFAM" id="SSF47473">
    <property type="entry name" value="EF-hand"/>
    <property type="match status" value="1"/>
</dbReference>
<name>A0A8S9TUZ4_PHYIN</name>
<feature type="repeat" description="WD" evidence="4">
    <location>
        <begin position="1102"/>
        <end position="1134"/>
    </location>
</feature>
<comment type="caution">
    <text evidence="7">The sequence shown here is derived from an EMBL/GenBank/DDBJ whole genome shotgun (WGS) entry which is preliminary data.</text>
</comment>
<evidence type="ECO:0000259" key="6">
    <source>
        <dbReference type="PROSITE" id="PS50222"/>
    </source>
</evidence>
<dbReference type="InterPro" id="IPR050505">
    <property type="entry name" value="WDR55/POC1"/>
</dbReference>
<dbReference type="InterPro" id="IPR001680">
    <property type="entry name" value="WD40_rpt"/>
</dbReference>
<reference evidence="7" key="1">
    <citation type="submission" date="2020-03" db="EMBL/GenBank/DDBJ databases">
        <title>Hybrid Assembly of Korean Phytophthora infestans isolates.</title>
        <authorList>
            <person name="Prokchorchik M."/>
            <person name="Lee Y."/>
            <person name="Seo J."/>
            <person name="Cho J.-H."/>
            <person name="Park Y.-E."/>
            <person name="Jang D.-C."/>
            <person name="Im J.-S."/>
            <person name="Choi J.-G."/>
            <person name="Park H.-J."/>
            <person name="Lee G.-B."/>
            <person name="Lee Y.-G."/>
            <person name="Hong S.-Y."/>
            <person name="Cho K."/>
            <person name="Sohn K.H."/>
        </authorList>
    </citation>
    <scope>NUCLEOTIDE SEQUENCE</scope>
    <source>
        <strain evidence="7">KR_2_A2</strain>
    </source>
</reference>
<dbReference type="InterPro" id="IPR036322">
    <property type="entry name" value="WD40_repeat_dom_sf"/>
</dbReference>
<feature type="domain" description="EF-hand" evidence="6">
    <location>
        <begin position="1537"/>
        <end position="1572"/>
    </location>
</feature>
<dbReference type="InterPro" id="IPR015943">
    <property type="entry name" value="WD40/YVTN_repeat-like_dom_sf"/>
</dbReference>
<dbReference type="GO" id="GO:0005509">
    <property type="term" value="F:calcium ion binding"/>
    <property type="evidence" value="ECO:0007669"/>
    <property type="project" value="InterPro"/>
</dbReference>
<dbReference type="PROSITE" id="PS00018">
    <property type="entry name" value="EF_HAND_1"/>
    <property type="match status" value="2"/>
</dbReference>
<dbReference type="PANTHER" id="PTHR44019:SF8">
    <property type="entry name" value="POC1 CENTRIOLAR PROTEIN HOMOLOG"/>
    <property type="match status" value="1"/>
</dbReference>
<organism evidence="7 8">
    <name type="scientific">Phytophthora infestans</name>
    <name type="common">Potato late blight agent</name>
    <name type="synonym">Botrytis infestans</name>
    <dbReference type="NCBI Taxonomy" id="4787"/>
    <lineage>
        <taxon>Eukaryota</taxon>
        <taxon>Sar</taxon>
        <taxon>Stramenopiles</taxon>
        <taxon>Oomycota</taxon>
        <taxon>Peronosporomycetes</taxon>
        <taxon>Peronosporales</taxon>
        <taxon>Peronosporaceae</taxon>
        <taxon>Phytophthora</taxon>
    </lineage>
</organism>